<dbReference type="PANTHER" id="PTHR34373">
    <property type="entry name" value="SHUGOSHIN 2"/>
    <property type="match status" value="1"/>
</dbReference>
<dbReference type="OrthoDB" id="770508at2759"/>
<dbReference type="GO" id="GO:0000775">
    <property type="term" value="C:chromosome, centromeric region"/>
    <property type="evidence" value="ECO:0007669"/>
    <property type="project" value="InterPro"/>
</dbReference>
<evidence type="ECO:0000256" key="2">
    <source>
        <dbReference type="ARBA" id="ARBA00022829"/>
    </source>
</evidence>
<evidence type="ECO:0000259" key="5">
    <source>
        <dbReference type="Pfam" id="PF07557"/>
    </source>
</evidence>
<evidence type="ECO:0000256" key="3">
    <source>
        <dbReference type="SAM" id="Coils"/>
    </source>
</evidence>
<sequence>MGDIFIFNATNDAIPVTGERSKGNEVAVKKQSAAGDRRKGLGDITNLPSKHKVSIEEKKCRLMFDQERIQQLRQQLSASKDKYYGVYVQLKVIEHELACRNNLLAVRSFELLEVKKSGQCQEILSKETKCKEAKASSLADDNNNKPCSTNSRQHSRARGQSVAKGTMAEEDSNSKRPCTRSQASRLKCKDEEPSGCCPQNNDNEKPENHPVPLHLSVTTEKGERDDTDVLNEQVKRSSVGRPLRRAAVKVQSYKEVPLKAKLRRPE</sequence>
<gene>
    <name evidence="6" type="ORF">Cgig2_012884</name>
</gene>
<protein>
    <recommendedName>
        <fullName evidence="5">Shugoshin C-terminal domain-containing protein</fullName>
    </recommendedName>
</protein>
<dbReference type="Pfam" id="PF07557">
    <property type="entry name" value="Shugoshin_C"/>
    <property type="match status" value="1"/>
</dbReference>
<keyword evidence="3" id="KW-0175">Coiled coil</keyword>
<evidence type="ECO:0000256" key="1">
    <source>
        <dbReference type="ARBA" id="ARBA00010845"/>
    </source>
</evidence>
<evidence type="ECO:0000256" key="4">
    <source>
        <dbReference type="SAM" id="MobiDB-lite"/>
    </source>
</evidence>
<feature type="domain" description="Shugoshin C-terminal" evidence="5">
    <location>
        <begin position="240"/>
        <end position="264"/>
    </location>
</feature>
<dbReference type="AlphaFoldDB" id="A0A9Q1JXQ9"/>
<keyword evidence="7" id="KW-1185">Reference proteome</keyword>
<comment type="similarity">
    <text evidence="1">Belongs to the shugoshin family.</text>
</comment>
<dbReference type="GO" id="GO:0045144">
    <property type="term" value="P:meiotic sister chromatid segregation"/>
    <property type="evidence" value="ECO:0007669"/>
    <property type="project" value="InterPro"/>
</dbReference>
<feature type="coiled-coil region" evidence="3">
    <location>
        <begin position="55"/>
        <end position="82"/>
    </location>
</feature>
<accession>A0A9Q1JXQ9</accession>
<dbReference type="GO" id="GO:0005634">
    <property type="term" value="C:nucleus"/>
    <property type="evidence" value="ECO:0007669"/>
    <property type="project" value="InterPro"/>
</dbReference>
<proteinExistence type="inferred from homology"/>
<feature type="region of interest" description="Disordered" evidence="4">
    <location>
        <begin position="134"/>
        <end position="242"/>
    </location>
</feature>
<feature type="compositionally biased region" description="Polar residues" evidence="4">
    <location>
        <begin position="175"/>
        <end position="184"/>
    </location>
</feature>
<dbReference type="GO" id="GO:0034090">
    <property type="term" value="P:maintenance of meiotic sister chromatid cohesion"/>
    <property type="evidence" value="ECO:0007669"/>
    <property type="project" value="InterPro"/>
</dbReference>
<dbReference type="PANTHER" id="PTHR34373:SF9">
    <property type="entry name" value="SHUGOSHIN 2"/>
    <property type="match status" value="1"/>
</dbReference>
<reference evidence="6" key="1">
    <citation type="submission" date="2022-04" db="EMBL/GenBank/DDBJ databases">
        <title>Carnegiea gigantea Genome sequencing and assembly v2.</title>
        <authorList>
            <person name="Copetti D."/>
            <person name="Sanderson M.J."/>
            <person name="Burquez A."/>
            <person name="Wojciechowski M.F."/>
        </authorList>
    </citation>
    <scope>NUCLEOTIDE SEQUENCE</scope>
    <source>
        <strain evidence="6">SGP5-SGP5p</strain>
        <tissue evidence="6">Aerial part</tissue>
    </source>
</reference>
<dbReference type="InterPro" id="IPR011515">
    <property type="entry name" value="Shugoshin_C"/>
</dbReference>
<evidence type="ECO:0000313" key="7">
    <source>
        <dbReference type="Proteomes" id="UP001153076"/>
    </source>
</evidence>
<dbReference type="Proteomes" id="UP001153076">
    <property type="component" value="Unassembled WGS sequence"/>
</dbReference>
<organism evidence="6 7">
    <name type="scientific">Carnegiea gigantea</name>
    <dbReference type="NCBI Taxonomy" id="171969"/>
    <lineage>
        <taxon>Eukaryota</taxon>
        <taxon>Viridiplantae</taxon>
        <taxon>Streptophyta</taxon>
        <taxon>Embryophyta</taxon>
        <taxon>Tracheophyta</taxon>
        <taxon>Spermatophyta</taxon>
        <taxon>Magnoliopsida</taxon>
        <taxon>eudicotyledons</taxon>
        <taxon>Gunneridae</taxon>
        <taxon>Pentapetalae</taxon>
        <taxon>Caryophyllales</taxon>
        <taxon>Cactineae</taxon>
        <taxon>Cactaceae</taxon>
        <taxon>Cactoideae</taxon>
        <taxon>Echinocereeae</taxon>
        <taxon>Carnegiea</taxon>
    </lineage>
</organism>
<evidence type="ECO:0000313" key="6">
    <source>
        <dbReference type="EMBL" id="KAJ8433316.1"/>
    </source>
</evidence>
<feature type="compositionally biased region" description="Polar residues" evidence="4">
    <location>
        <begin position="139"/>
        <end position="152"/>
    </location>
</feature>
<comment type="caution">
    <text evidence="6">The sequence shown here is derived from an EMBL/GenBank/DDBJ whole genome shotgun (WGS) entry which is preliminary data.</text>
</comment>
<name>A0A9Q1JXQ9_9CARY</name>
<dbReference type="InterPro" id="IPR044693">
    <property type="entry name" value="SGO_plant"/>
</dbReference>
<dbReference type="EMBL" id="JAKOGI010000550">
    <property type="protein sequence ID" value="KAJ8433316.1"/>
    <property type="molecule type" value="Genomic_DNA"/>
</dbReference>
<keyword evidence="2" id="KW-0159">Chromosome partition</keyword>